<dbReference type="Pfam" id="PF08031">
    <property type="entry name" value="BBE"/>
    <property type="match status" value="1"/>
</dbReference>
<dbReference type="PROSITE" id="PS00862">
    <property type="entry name" value="OX2_COVAL_FAD"/>
    <property type="match status" value="1"/>
</dbReference>
<dbReference type="PROSITE" id="PS51387">
    <property type="entry name" value="FAD_PCMH"/>
    <property type="match status" value="1"/>
</dbReference>
<comment type="similarity">
    <text evidence="2">Belongs to the oxygen-dependent FAD-linked oxidoreductase family.</text>
</comment>
<dbReference type="Gene3D" id="3.30.43.10">
    <property type="entry name" value="Uridine Diphospho-n-acetylenolpyruvylglucosamine Reductase, domain 2"/>
    <property type="match status" value="1"/>
</dbReference>
<dbReference type="InterPro" id="IPR016164">
    <property type="entry name" value="FAD-linked_Oxase-like_C"/>
</dbReference>
<keyword evidence="4" id="KW-0274">FAD</keyword>
<accession>A0A3D9ZTQ7</accession>
<dbReference type="AlphaFoldDB" id="A0A3D9ZTQ7"/>
<keyword evidence="3" id="KW-0285">Flavoprotein</keyword>
<sequence>MTAMIELEALAREVTGPVVVPGDDGYAAEAATWNLAVIQRPAVAVGATSAADVRAAVRFAAENDLPITVVATGHGTVLDSDGGLLLNVRRMNDIRIDTAERTATIGATVEAQALVEAAAEVGLAPLAGSSPNVGVVGYTLGGGLSPTLGRTYGYSADHVRAFEIVTADGEQRQVDPEHEPDLFWAVRGGDGNFGVVTSLTVDLLPITRLYGGGMYFAGEYTPHVVEACRQLTATAPEALTASMGFLRLPPAPFIPEPLRGRFSVHVRFAYLGSADDGKRFAADLRVTAPTLVDTVAEMPFTAIPGIHADPVDPLPAYETTALLRDFPPEAADAMITAAGPAVDTPAQVVELRPLGGALARQPEVPNAVGTRDAGFQFLAGATGEIGAAEDVRPPLTAIVDAMTPWMTGRAMANFIGVYDTTPETVRRAFEPATYDRLARIKRAYDPTNLFRPSHNIPPA</sequence>
<dbReference type="InterPro" id="IPR006094">
    <property type="entry name" value="Oxid_FAD_bind_N"/>
</dbReference>
<dbReference type="RefSeq" id="WP_203783409.1">
    <property type="nucleotide sequence ID" value="NZ_BONB01000009.1"/>
</dbReference>
<evidence type="ECO:0000256" key="5">
    <source>
        <dbReference type="ARBA" id="ARBA00023002"/>
    </source>
</evidence>
<dbReference type="Gene3D" id="3.30.465.10">
    <property type="match status" value="1"/>
</dbReference>
<dbReference type="PANTHER" id="PTHR42973">
    <property type="entry name" value="BINDING OXIDOREDUCTASE, PUTATIVE (AFU_ORTHOLOGUE AFUA_1G17690)-RELATED"/>
    <property type="match status" value="1"/>
</dbReference>
<evidence type="ECO:0000256" key="2">
    <source>
        <dbReference type="ARBA" id="ARBA00005466"/>
    </source>
</evidence>
<dbReference type="InterPro" id="IPR036318">
    <property type="entry name" value="FAD-bd_PCMH-like_sf"/>
</dbReference>
<reference evidence="7 8" key="1">
    <citation type="submission" date="2018-08" db="EMBL/GenBank/DDBJ databases">
        <title>Sequencing the genomes of 1000 actinobacteria strains.</title>
        <authorList>
            <person name="Klenk H.-P."/>
        </authorList>
    </citation>
    <scope>NUCLEOTIDE SEQUENCE [LARGE SCALE GENOMIC DNA]</scope>
    <source>
        <strain evidence="7 8">DSM 44099</strain>
    </source>
</reference>
<dbReference type="SUPFAM" id="SSF55103">
    <property type="entry name" value="FAD-linked oxidases, C-terminal domain"/>
    <property type="match status" value="1"/>
</dbReference>
<dbReference type="InterPro" id="IPR016167">
    <property type="entry name" value="FAD-bd_PCMH_sub1"/>
</dbReference>
<dbReference type="InterPro" id="IPR012951">
    <property type="entry name" value="BBE"/>
</dbReference>
<comment type="caution">
    <text evidence="7">The sequence shown here is derived from an EMBL/GenBank/DDBJ whole genome shotgun (WGS) entry which is preliminary data.</text>
</comment>
<evidence type="ECO:0000256" key="1">
    <source>
        <dbReference type="ARBA" id="ARBA00001974"/>
    </source>
</evidence>
<evidence type="ECO:0000259" key="6">
    <source>
        <dbReference type="PROSITE" id="PS51387"/>
    </source>
</evidence>
<evidence type="ECO:0000313" key="8">
    <source>
        <dbReference type="Proteomes" id="UP000256913"/>
    </source>
</evidence>
<dbReference type="SUPFAM" id="SSF56176">
    <property type="entry name" value="FAD-binding/transporter-associated domain-like"/>
    <property type="match status" value="1"/>
</dbReference>
<dbReference type="Gene3D" id="3.40.462.20">
    <property type="match status" value="1"/>
</dbReference>
<dbReference type="GO" id="GO:0016491">
    <property type="term" value="F:oxidoreductase activity"/>
    <property type="evidence" value="ECO:0007669"/>
    <property type="project" value="UniProtKB-KW"/>
</dbReference>
<keyword evidence="5" id="KW-0560">Oxidoreductase</keyword>
<dbReference type="PANTHER" id="PTHR42973:SF39">
    <property type="entry name" value="FAD-BINDING PCMH-TYPE DOMAIN-CONTAINING PROTEIN"/>
    <property type="match status" value="1"/>
</dbReference>
<keyword evidence="8" id="KW-1185">Reference proteome</keyword>
<organism evidence="7 8">
    <name type="scientific">Asanoa ferruginea</name>
    <dbReference type="NCBI Taxonomy" id="53367"/>
    <lineage>
        <taxon>Bacteria</taxon>
        <taxon>Bacillati</taxon>
        <taxon>Actinomycetota</taxon>
        <taxon>Actinomycetes</taxon>
        <taxon>Micromonosporales</taxon>
        <taxon>Micromonosporaceae</taxon>
        <taxon>Asanoa</taxon>
    </lineage>
</organism>
<protein>
    <submittedName>
        <fullName evidence="7">FAD/FMN-containing dehydrogenase</fullName>
    </submittedName>
</protein>
<dbReference type="EMBL" id="QUMQ01000001">
    <property type="protein sequence ID" value="REG00779.1"/>
    <property type="molecule type" value="Genomic_DNA"/>
</dbReference>
<dbReference type="Proteomes" id="UP000256913">
    <property type="component" value="Unassembled WGS sequence"/>
</dbReference>
<evidence type="ECO:0000256" key="4">
    <source>
        <dbReference type="ARBA" id="ARBA00022827"/>
    </source>
</evidence>
<dbReference type="Pfam" id="PF01565">
    <property type="entry name" value="FAD_binding_4"/>
    <property type="match status" value="1"/>
</dbReference>
<evidence type="ECO:0000256" key="3">
    <source>
        <dbReference type="ARBA" id="ARBA00022630"/>
    </source>
</evidence>
<dbReference type="InterPro" id="IPR016169">
    <property type="entry name" value="FAD-bd_PCMH_sub2"/>
</dbReference>
<dbReference type="InterPro" id="IPR016166">
    <property type="entry name" value="FAD-bd_PCMH"/>
</dbReference>
<name>A0A3D9ZTQ7_9ACTN</name>
<feature type="domain" description="FAD-binding PCMH-type" evidence="6">
    <location>
        <begin position="37"/>
        <end position="206"/>
    </location>
</feature>
<comment type="cofactor">
    <cofactor evidence="1">
        <name>FAD</name>
        <dbReference type="ChEBI" id="CHEBI:57692"/>
    </cofactor>
</comment>
<dbReference type="InterPro" id="IPR050416">
    <property type="entry name" value="FAD-linked_Oxidoreductase"/>
</dbReference>
<gene>
    <name evidence="7" type="ORF">DFJ67_6836</name>
</gene>
<evidence type="ECO:0000313" key="7">
    <source>
        <dbReference type="EMBL" id="REG00779.1"/>
    </source>
</evidence>
<proteinExistence type="inferred from homology"/>
<dbReference type="GO" id="GO:0071949">
    <property type="term" value="F:FAD binding"/>
    <property type="evidence" value="ECO:0007669"/>
    <property type="project" value="InterPro"/>
</dbReference>
<dbReference type="InterPro" id="IPR006093">
    <property type="entry name" value="Oxy_OxRdtase_FAD_BS"/>
</dbReference>